<sequence>MRAVDWDEVRERTIALYARRGKDVGRYGGLPPVLSEAQVRQAEAQFGVAFPDDYRRYLLHVSAGGRVRTLSFDGSRWGWDGARYGEHANLHLPFPDHDTALAASEDLWETEPKREDYASAAAYQADHDAWQEAAAAAEDARTHGAVLLCDDGCGFSTLLVVSGPMRGTMWFDGRATCDRLNPLLNDARRPASFAEWYLDWLAHEEPLGTPEQRRAAFQNWHAGTDTPIWLRWFDS</sequence>
<reference evidence="2" key="1">
    <citation type="journal article" date="2014" name="Int. J. Syst. Evol. Microbiol.">
        <title>Complete genome sequence of Corynebacterium casei LMG S-19264T (=DSM 44701T), isolated from a smear-ripened cheese.</title>
        <authorList>
            <consortium name="US DOE Joint Genome Institute (JGI-PGF)"/>
            <person name="Walter F."/>
            <person name="Albersmeier A."/>
            <person name="Kalinowski J."/>
            <person name="Ruckert C."/>
        </authorList>
    </citation>
    <scope>NUCLEOTIDE SEQUENCE</scope>
    <source>
        <strain evidence="2">JCM 3302</strain>
    </source>
</reference>
<dbReference type="InterPro" id="IPR018958">
    <property type="entry name" value="Knr4/Smi1-like_dom"/>
</dbReference>
<dbReference type="AlphaFoldDB" id="A0A919DML1"/>
<dbReference type="SUPFAM" id="SSF160631">
    <property type="entry name" value="SMI1/KNR4-like"/>
    <property type="match status" value="1"/>
</dbReference>
<dbReference type="RefSeq" id="WP_189897009.1">
    <property type="nucleotide sequence ID" value="NZ_BNBC01000003.1"/>
</dbReference>
<organism evidence="2 3">
    <name type="scientific">Streptomyces spiralis</name>
    <dbReference type="NCBI Taxonomy" id="66376"/>
    <lineage>
        <taxon>Bacteria</taxon>
        <taxon>Bacillati</taxon>
        <taxon>Actinomycetota</taxon>
        <taxon>Actinomycetes</taxon>
        <taxon>Kitasatosporales</taxon>
        <taxon>Streptomycetaceae</taxon>
        <taxon>Streptomyces</taxon>
    </lineage>
</organism>
<keyword evidence="3" id="KW-1185">Reference proteome</keyword>
<gene>
    <name evidence="2" type="ORF">GCM10014715_11460</name>
</gene>
<dbReference type="Pfam" id="PF09346">
    <property type="entry name" value="SMI1_KNR4"/>
    <property type="match status" value="1"/>
</dbReference>
<dbReference type="SMART" id="SM00860">
    <property type="entry name" value="SMI1_KNR4"/>
    <property type="match status" value="1"/>
</dbReference>
<dbReference type="InterPro" id="IPR037883">
    <property type="entry name" value="Knr4/Smi1-like_sf"/>
</dbReference>
<evidence type="ECO:0000259" key="1">
    <source>
        <dbReference type="SMART" id="SM00860"/>
    </source>
</evidence>
<feature type="domain" description="Knr4/Smi1-like" evidence="1">
    <location>
        <begin position="33"/>
        <end position="199"/>
    </location>
</feature>
<dbReference type="Proteomes" id="UP000641386">
    <property type="component" value="Unassembled WGS sequence"/>
</dbReference>
<name>A0A919DML1_9ACTN</name>
<comment type="caution">
    <text evidence="2">The sequence shown here is derived from an EMBL/GenBank/DDBJ whole genome shotgun (WGS) entry which is preliminary data.</text>
</comment>
<evidence type="ECO:0000313" key="3">
    <source>
        <dbReference type="Proteomes" id="UP000641386"/>
    </source>
</evidence>
<protein>
    <recommendedName>
        <fullName evidence="1">Knr4/Smi1-like domain-containing protein</fullName>
    </recommendedName>
</protein>
<proteinExistence type="predicted"/>
<dbReference type="EMBL" id="BNBC01000003">
    <property type="protein sequence ID" value="GHE59844.1"/>
    <property type="molecule type" value="Genomic_DNA"/>
</dbReference>
<accession>A0A919DML1</accession>
<reference evidence="2" key="2">
    <citation type="submission" date="2020-09" db="EMBL/GenBank/DDBJ databases">
        <authorList>
            <person name="Sun Q."/>
            <person name="Ohkuma M."/>
        </authorList>
    </citation>
    <scope>NUCLEOTIDE SEQUENCE</scope>
    <source>
        <strain evidence="2">JCM 3302</strain>
    </source>
</reference>
<evidence type="ECO:0000313" key="2">
    <source>
        <dbReference type="EMBL" id="GHE59844.1"/>
    </source>
</evidence>